<organism evidence="3 4">
    <name type="scientific">Candidatus Uhrbacteria bacterium GW2011_GWD2_52_7</name>
    <dbReference type="NCBI Taxonomy" id="1618989"/>
    <lineage>
        <taxon>Bacteria</taxon>
        <taxon>Candidatus Uhriibacteriota</taxon>
    </lineage>
</organism>
<dbReference type="EMBL" id="LCRD01000024">
    <property type="protein sequence ID" value="KKW30062.1"/>
    <property type="molecule type" value="Genomic_DNA"/>
</dbReference>
<protein>
    <recommendedName>
        <fullName evidence="2">GIY-YIG domain-containing protein</fullName>
    </recommendedName>
</protein>
<feature type="domain" description="GIY-YIG" evidence="2">
    <location>
        <begin position="1"/>
        <end position="71"/>
    </location>
</feature>
<proteinExistence type="inferred from homology"/>
<comment type="caution">
    <text evidence="3">The sequence shown here is derived from an EMBL/GenBank/DDBJ whole genome shotgun (WGS) entry which is preliminary data.</text>
</comment>
<accession>A0A0G1ZPI0</accession>
<gene>
    <name evidence="3" type="ORF">UY72_C0024G0009</name>
</gene>
<evidence type="ECO:0000256" key="1">
    <source>
        <dbReference type="ARBA" id="ARBA00007435"/>
    </source>
</evidence>
<name>A0A0G1ZPI0_9BACT</name>
<evidence type="ECO:0000259" key="2">
    <source>
        <dbReference type="PROSITE" id="PS50164"/>
    </source>
</evidence>
<evidence type="ECO:0000313" key="4">
    <source>
        <dbReference type="Proteomes" id="UP000034846"/>
    </source>
</evidence>
<reference evidence="3 4" key="1">
    <citation type="journal article" date="2015" name="Nature">
        <title>rRNA introns, odd ribosomes, and small enigmatic genomes across a large radiation of phyla.</title>
        <authorList>
            <person name="Brown C.T."/>
            <person name="Hug L.A."/>
            <person name="Thomas B.C."/>
            <person name="Sharon I."/>
            <person name="Castelle C.J."/>
            <person name="Singh A."/>
            <person name="Wilkins M.J."/>
            <person name="Williams K.H."/>
            <person name="Banfield J.F."/>
        </authorList>
    </citation>
    <scope>NUCLEOTIDE SEQUENCE [LARGE SCALE GENOMIC DNA]</scope>
</reference>
<dbReference type="PANTHER" id="PTHR34477">
    <property type="entry name" value="UPF0213 PROTEIN YHBQ"/>
    <property type="match status" value="1"/>
</dbReference>
<dbReference type="PANTHER" id="PTHR34477:SF1">
    <property type="entry name" value="UPF0213 PROTEIN YHBQ"/>
    <property type="match status" value="1"/>
</dbReference>
<dbReference type="Proteomes" id="UP000034846">
    <property type="component" value="Unassembled WGS sequence"/>
</dbReference>
<dbReference type="Gene3D" id="3.40.1440.10">
    <property type="entry name" value="GIY-YIG endonuclease"/>
    <property type="match status" value="1"/>
</dbReference>
<dbReference type="InterPro" id="IPR050190">
    <property type="entry name" value="UPF0213_domain"/>
</dbReference>
<dbReference type="InterPro" id="IPR000305">
    <property type="entry name" value="GIY-YIG_endonuc"/>
</dbReference>
<sequence length="78" mass="9080">MLRCSDGSLYTGITKNLEQRLAKHNDGTGAKYTRSRLPVELVWHEVAETESDARKREAEIKTWKRNEKFAFLKKKKGE</sequence>
<dbReference type="Pfam" id="PF01541">
    <property type="entry name" value="GIY-YIG"/>
    <property type="match status" value="1"/>
</dbReference>
<dbReference type="SUPFAM" id="SSF82771">
    <property type="entry name" value="GIY-YIG endonuclease"/>
    <property type="match status" value="1"/>
</dbReference>
<comment type="similarity">
    <text evidence="1">Belongs to the UPF0213 family.</text>
</comment>
<dbReference type="InterPro" id="IPR035901">
    <property type="entry name" value="GIY-YIG_endonuc_sf"/>
</dbReference>
<dbReference type="CDD" id="cd10456">
    <property type="entry name" value="GIY-YIG_UPF0213"/>
    <property type="match status" value="1"/>
</dbReference>
<dbReference type="AlphaFoldDB" id="A0A0G1ZPI0"/>
<dbReference type="PROSITE" id="PS50164">
    <property type="entry name" value="GIY_YIG"/>
    <property type="match status" value="1"/>
</dbReference>
<evidence type="ECO:0000313" key="3">
    <source>
        <dbReference type="EMBL" id="KKW30062.1"/>
    </source>
</evidence>